<dbReference type="InterPro" id="IPR028976">
    <property type="entry name" value="CheC-like_sf"/>
</dbReference>
<evidence type="ECO:0000313" key="4">
    <source>
        <dbReference type="EMBL" id="GAA0331980.1"/>
    </source>
</evidence>
<dbReference type="PANTHER" id="PTHR43693">
    <property type="entry name" value="PROTEIN PHOSPHATASE CHEZ"/>
    <property type="match status" value="1"/>
</dbReference>
<evidence type="ECO:0000313" key="5">
    <source>
        <dbReference type="Proteomes" id="UP001500782"/>
    </source>
</evidence>
<dbReference type="PANTHER" id="PTHR43693:SF1">
    <property type="entry name" value="PROTEIN PHOSPHATASE CHEZ"/>
    <property type="match status" value="1"/>
</dbReference>
<keyword evidence="2" id="KW-0378">Hydrolase</keyword>
<evidence type="ECO:0000256" key="2">
    <source>
        <dbReference type="ARBA" id="ARBA00022801"/>
    </source>
</evidence>
<dbReference type="Gene3D" id="3.40.1550.10">
    <property type="entry name" value="CheC-like"/>
    <property type="match status" value="1"/>
</dbReference>
<evidence type="ECO:0000256" key="1">
    <source>
        <dbReference type="ARBA" id="ARBA00022500"/>
    </source>
</evidence>
<dbReference type="CDD" id="cd17909">
    <property type="entry name" value="CheC_ClassI"/>
    <property type="match status" value="1"/>
</dbReference>
<dbReference type="Pfam" id="PF04509">
    <property type="entry name" value="CheC"/>
    <property type="match status" value="2"/>
</dbReference>
<evidence type="ECO:0000259" key="3">
    <source>
        <dbReference type="Pfam" id="PF04509"/>
    </source>
</evidence>
<dbReference type="EMBL" id="BAAADJ010000022">
    <property type="protein sequence ID" value="GAA0331980.1"/>
    <property type="molecule type" value="Genomic_DNA"/>
</dbReference>
<dbReference type="SUPFAM" id="SSF103039">
    <property type="entry name" value="CheC-like"/>
    <property type="match status" value="1"/>
</dbReference>
<reference evidence="5" key="1">
    <citation type="journal article" date="2019" name="Int. J. Syst. Evol. Microbiol.">
        <title>The Global Catalogue of Microorganisms (GCM) 10K type strain sequencing project: providing services to taxonomists for standard genome sequencing and annotation.</title>
        <authorList>
            <consortium name="The Broad Institute Genomics Platform"/>
            <consortium name="The Broad Institute Genome Sequencing Center for Infectious Disease"/>
            <person name="Wu L."/>
            <person name="Ma J."/>
        </authorList>
    </citation>
    <scope>NUCLEOTIDE SEQUENCE [LARGE SCALE GENOMIC DNA]</scope>
    <source>
        <strain evidence="5">JCM 9731</strain>
    </source>
</reference>
<dbReference type="InterPro" id="IPR007597">
    <property type="entry name" value="CheC"/>
</dbReference>
<feature type="domain" description="CheC-like protein" evidence="3">
    <location>
        <begin position="111"/>
        <end position="146"/>
    </location>
</feature>
<dbReference type="RefSeq" id="WP_343799246.1">
    <property type="nucleotide sequence ID" value="NZ_BAAADJ010000022.1"/>
</dbReference>
<dbReference type="Proteomes" id="UP001500782">
    <property type="component" value="Unassembled WGS sequence"/>
</dbReference>
<organism evidence="4 5">
    <name type="scientific">Bacillus carboniphilus</name>
    <dbReference type="NCBI Taxonomy" id="86663"/>
    <lineage>
        <taxon>Bacteria</taxon>
        <taxon>Bacillati</taxon>
        <taxon>Bacillota</taxon>
        <taxon>Bacilli</taxon>
        <taxon>Bacillales</taxon>
        <taxon>Bacillaceae</taxon>
        <taxon>Bacillus</taxon>
    </lineage>
</organism>
<sequence>MNFDSITHFHLDVLKEVGNIGAGHAATALSSLLGEKVDMEVPAVRFASFDEMMELSGGSEAVVTAAYLRIHGEVNGHMFFVLPIHHAERFVEKLLGEPVSFQHPPFPALTTSAIEEIGNILSGSYLTALSDFSGMNLMPSVPSISIDMFGAIITHGLFEISAYSDSVIVIETFLKSEQWDDEKLNGYFFLLPDPESIPVLFRSLGVDDNG</sequence>
<comment type="caution">
    <text evidence="4">The sequence shown here is derived from an EMBL/GenBank/DDBJ whole genome shotgun (WGS) entry which is preliminary data.</text>
</comment>
<keyword evidence="1" id="KW-0145">Chemotaxis</keyword>
<name>A0ABP3G0I1_9BACI</name>
<feature type="domain" description="CheC-like protein" evidence="3">
    <location>
        <begin position="9"/>
        <end position="44"/>
    </location>
</feature>
<dbReference type="InterPro" id="IPR050992">
    <property type="entry name" value="CheZ_family_phosphatases"/>
</dbReference>
<proteinExistence type="predicted"/>
<keyword evidence="5" id="KW-1185">Reference proteome</keyword>
<protein>
    <submittedName>
        <fullName evidence="4">CheY-P phosphatase CheC</fullName>
    </submittedName>
</protein>
<gene>
    <name evidence="4" type="primary">cheC</name>
    <name evidence="4" type="ORF">GCM10008967_23270</name>
</gene>
<accession>A0ABP3G0I1</accession>